<dbReference type="Gene3D" id="3.40.50.1000">
    <property type="entry name" value="HAD superfamily/HAD-like"/>
    <property type="match status" value="1"/>
</dbReference>
<dbReference type="AlphaFoldDB" id="A0A8J7KW93"/>
<organism evidence="7 8">
    <name type="scientific">Mobilitalea sibirica</name>
    <dbReference type="NCBI Taxonomy" id="1462919"/>
    <lineage>
        <taxon>Bacteria</taxon>
        <taxon>Bacillati</taxon>
        <taxon>Bacillota</taxon>
        <taxon>Clostridia</taxon>
        <taxon>Lachnospirales</taxon>
        <taxon>Lachnospiraceae</taxon>
        <taxon>Mobilitalea</taxon>
    </lineage>
</organism>
<dbReference type="SUPFAM" id="SSF56784">
    <property type="entry name" value="HAD-like"/>
    <property type="match status" value="1"/>
</dbReference>
<dbReference type="Gene3D" id="1.10.150.240">
    <property type="entry name" value="Putative phosphatase, domain 2"/>
    <property type="match status" value="1"/>
</dbReference>
<dbReference type="Pfam" id="PF13302">
    <property type="entry name" value="Acetyltransf_3"/>
    <property type="match status" value="1"/>
</dbReference>
<dbReference type="NCBIfam" id="TIGR01509">
    <property type="entry name" value="HAD-SF-IA-v3"/>
    <property type="match status" value="1"/>
</dbReference>
<accession>A0A8J7KW93</accession>
<comment type="cofactor">
    <cofactor evidence="1">
        <name>Mg(2+)</name>
        <dbReference type="ChEBI" id="CHEBI:18420"/>
    </cofactor>
</comment>
<comment type="similarity">
    <text evidence="2">Belongs to the HAD-like hydrolase superfamily. CbbY/CbbZ/Gph/YieH family.</text>
</comment>
<dbReference type="Gene3D" id="3.40.630.30">
    <property type="match status" value="1"/>
</dbReference>
<evidence type="ECO:0000256" key="2">
    <source>
        <dbReference type="ARBA" id="ARBA00006171"/>
    </source>
</evidence>
<evidence type="ECO:0000256" key="1">
    <source>
        <dbReference type="ARBA" id="ARBA00001946"/>
    </source>
</evidence>
<evidence type="ECO:0000256" key="3">
    <source>
        <dbReference type="ARBA" id="ARBA00022723"/>
    </source>
</evidence>
<dbReference type="PRINTS" id="PR00413">
    <property type="entry name" value="HADHALOGNASE"/>
</dbReference>
<dbReference type="PANTHER" id="PTHR46193:SF18">
    <property type="entry name" value="HEXITOL PHOSPHATASE B"/>
    <property type="match status" value="1"/>
</dbReference>
<evidence type="ECO:0000313" key="7">
    <source>
        <dbReference type="EMBL" id="MBH1940122.1"/>
    </source>
</evidence>
<dbReference type="InterPro" id="IPR016181">
    <property type="entry name" value="Acyl_CoA_acyltransferase"/>
</dbReference>
<dbReference type="InterPro" id="IPR006439">
    <property type="entry name" value="HAD-SF_hydro_IA"/>
</dbReference>
<dbReference type="PANTHER" id="PTHR46193">
    <property type="entry name" value="6-PHOSPHOGLUCONATE PHOSPHATASE"/>
    <property type="match status" value="1"/>
</dbReference>
<keyword evidence="5" id="KW-0119">Carbohydrate metabolism</keyword>
<dbReference type="InterPro" id="IPR036412">
    <property type="entry name" value="HAD-like_sf"/>
</dbReference>
<dbReference type="InterPro" id="IPR023198">
    <property type="entry name" value="PGP-like_dom2"/>
</dbReference>
<reference evidence="7" key="1">
    <citation type="submission" date="2020-12" db="EMBL/GenBank/DDBJ databases">
        <title>M. sibirica DSM 26468T genome.</title>
        <authorList>
            <person name="Thieme N."/>
            <person name="Rettenmaier R."/>
            <person name="Zverlov V."/>
            <person name="Liebl W."/>
        </authorList>
    </citation>
    <scope>NUCLEOTIDE SEQUENCE</scope>
    <source>
        <strain evidence="7">DSM 26468</strain>
    </source>
</reference>
<protein>
    <submittedName>
        <fullName evidence="7">GNAT family N-acetyltransferase</fullName>
    </submittedName>
</protein>
<name>A0A8J7KW93_9FIRM</name>
<dbReference type="InterPro" id="IPR041492">
    <property type="entry name" value="HAD_2"/>
</dbReference>
<dbReference type="InterPro" id="IPR051600">
    <property type="entry name" value="Beta-PGM-like"/>
</dbReference>
<dbReference type="GO" id="GO:0016747">
    <property type="term" value="F:acyltransferase activity, transferring groups other than amino-acyl groups"/>
    <property type="evidence" value="ECO:0007669"/>
    <property type="project" value="InterPro"/>
</dbReference>
<dbReference type="GO" id="GO:0046872">
    <property type="term" value="F:metal ion binding"/>
    <property type="evidence" value="ECO:0007669"/>
    <property type="project" value="UniProtKB-KW"/>
</dbReference>
<dbReference type="RefSeq" id="WP_197660343.1">
    <property type="nucleotide sequence ID" value="NZ_JAEAGR010000003.1"/>
</dbReference>
<dbReference type="EMBL" id="JAEAGR010000003">
    <property type="protein sequence ID" value="MBH1940122.1"/>
    <property type="molecule type" value="Genomic_DNA"/>
</dbReference>
<evidence type="ECO:0000256" key="5">
    <source>
        <dbReference type="ARBA" id="ARBA00023277"/>
    </source>
</evidence>
<sequence length="394" mass="45115">MLKAVIFDMDGVIIDSEPMHARAAVLAAKQYNIDITIEYCYKFIGSTTYYMCQIMVDDFKLKVTPEELLKANEDMKQYLLKTEGYKVVPYIINLIQDLYENGMRLIIASSSPAKAIEEVMVSLNIKQYFEGYVSGMMVKNPKPAPDIFMEALRRLGLGPKECIVIEDSANGVNAAAAADIACIGFMNPNSGKQNLSKSSYLIEGFEEINYAYIMNIYGMVINEPKTIMTTERLVIRELTAEDIKVLYELSKDPDIEIFLDDFKDSPEIEIAKHKAYIKNVYQYYGYGLWGIFLKDTGQLIGRCGIEYKNIGDIGEYELGYMIGKQYQRCGYATECAREILSYFFIKYKVPYIVAVIDRENVPSNRLASRIGMTKENELKRHNRNCYRYIIKNHS</sequence>
<evidence type="ECO:0000256" key="4">
    <source>
        <dbReference type="ARBA" id="ARBA00022842"/>
    </source>
</evidence>
<keyword evidence="8" id="KW-1185">Reference proteome</keyword>
<keyword evidence="4" id="KW-0460">Magnesium</keyword>
<evidence type="ECO:0000313" key="8">
    <source>
        <dbReference type="Proteomes" id="UP000623269"/>
    </source>
</evidence>
<dbReference type="SFLD" id="SFLDG01135">
    <property type="entry name" value="C1.5.6:_HAD__Beta-PGM__Phospha"/>
    <property type="match status" value="1"/>
</dbReference>
<feature type="domain" description="N-acetyltransferase" evidence="6">
    <location>
        <begin position="233"/>
        <end position="393"/>
    </location>
</feature>
<gene>
    <name evidence="7" type="ORF">I5677_04335</name>
</gene>
<dbReference type="Proteomes" id="UP000623269">
    <property type="component" value="Unassembled WGS sequence"/>
</dbReference>
<dbReference type="SFLD" id="SFLDG01129">
    <property type="entry name" value="C1.5:_HAD__Beta-PGM__Phosphata"/>
    <property type="match status" value="1"/>
</dbReference>
<dbReference type="InterPro" id="IPR000182">
    <property type="entry name" value="GNAT_dom"/>
</dbReference>
<dbReference type="SFLD" id="SFLDS00003">
    <property type="entry name" value="Haloacid_Dehalogenase"/>
    <property type="match status" value="1"/>
</dbReference>
<evidence type="ECO:0000259" key="6">
    <source>
        <dbReference type="PROSITE" id="PS51186"/>
    </source>
</evidence>
<dbReference type="Pfam" id="PF13419">
    <property type="entry name" value="HAD_2"/>
    <property type="match status" value="1"/>
</dbReference>
<comment type="caution">
    <text evidence="7">The sequence shown here is derived from an EMBL/GenBank/DDBJ whole genome shotgun (WGS) entry which is preliminary data.</text>
</comment>
<dbReference type="InterPro" id="IPR023214">
    <property type="entry name" value="HAD_sf"/>
</dbReference>
<keyword evidence="3" id="KW-0479">Metal-binding</keyword>
<proteinExistence type="inferred from homology"/>
<dbReference type="SUPFAM" id="SSF55729">
    <property type="entry name" value="Acyl-CoA N-acyltransferases (Nat)"/>
    <property type="match status" value="1"/>
</dbReference>
<dbReference type="PROSITE" id="PS51186">
    <property type="entry name" value="GNAT"/>
    <property type="match status" value="1"/>
</dbReference>